<dbReference type="AlphaFoldDB" id="A0A422QJ53"/>
<sequence>MLKRIQRVKGLGVFGDYTSDANTFEFGAKNLIYGWNYSGKTTLSRLVSLLERKALPPDLQPFSFTIDAEGGAITEANYATTSIHVRVFNADFIAENLNFAGSSLKPILLLGADSEQAQKKIDELEVALKSVQEAAKRKSSAAMANKKILDSAKTAASSSIKSTIGLVEAFGATQLDKQISLARIDLAKFALDEQDLENKLKLARAKAEDKLPALASVSLSLKLDTLMADLPALLSKIPDMAHTVEHLVQNPNIESWVQTGATLHDGKQRCEFCEGPLSESRLALLAAHFSKDLSNHKQSLADFKTKLTNAALSYTAPKDAEVEQAYRALLAAEIATLQQAIEAYNAALASVAKDVDRKLQFPFKAIEQTVIPEGLEKRVSSLASVVNEVIKFNNGVFNNFPIDKANALNELKLHYAQDFCRTNKIVAHELRQQRLASCTTAYDQRAKALMNEIAELKTLISQSQLGREEMNKRIHSLLGADSVSIEVVNIGGEERFQLQRSNGKPAKHLSEGEKTAIAFSYFLTRLNEIKKFEEAVIYIDDPISSLDSNHIFQVNSIIKETFFHQEVPNGPWKTKCKQIFLSTHNFEFFSLMRELKPDGKASRSYLVRRVSPTASTLTDLPKSLNDYSSEYHFLFGVLHDFQHAPAKNDFRVLMMLPNAARRFLELYTYAKYPNTRGGTVDQRADKIFGEERSKRILKVLHHFSHANNIERLAENNELMCDIEEAVKELMAALEEDDPMHMEALRLAIA</sequence>
<dbReference type="InterPro" id="IPR026866">
    <property type="entry name" value="CR006_AAA"/>
</dbReference>
<organism evidence="3 4">
    <name type="scientific">Massilia aurea</name>
    <dbReference type="NCBI Taxonomy" id="373040"/>
    <lineage>
        <taxon>Bacteria</taxon>
        <taxon>Pseudomonadati</taxon>
        <taxon>Pseudomonadota</taxon>
        <taxon>Betaproteobacteria</taxon>
        <taxon>Burkholderiales</taxon>
        <taxon>Oxalobacteraceae</taxon>
        <taxon>Telluria group</taxon>
        <taxon>Massilia</taxon>
    </lineage>
</organism>
<dbReference type="RefSeq" id="WP_123070257.1">
    <property type="nucleotide sequence ID" value="NZ_JSAB01000148.1"/>
</dbReference>
<dbReference type="InterPro" id="IPR027417">
    <property type="entry name" value="P-loop_NTPase"/>
</dbReference>
<evidence type="ECO:0000313" key="4">
    <source>
        <dbReference type="Proteomes" id="UP000283254"/>
    </source>
</evidence>
<evidence type="ECO:0000313" key="3">
    <source>
        <dbReference type="EMBL" id="RNF30007.1"/>
    </source>
</evidence>
<feature type="domain" description="Protein CR006 P-loop" evidence="2">
    <location>
        <begin position="14"/>
        <end position="724"/>
    </location>
</feature>
<feature type="coiled-coil region" evidence="1">
    <location>
        <begin position="327"/>
        <end position="354"/>
    </location>
</feature>
<evidence type="ECO:0000259" key="2">
    <source>
        <dbReference type="Pfam" id="PF13166"/>
    </source>
</evidence>
<dbReference type="OrthoDB" id="9795565at2"/>
<dbReference type="Proteomes" id="UP000283254">
    <property type="component" value="Unassembled WGS sequence"/>
</dbReference>
<proteinExistence type="predicted"/>
<dbReference type="SUPFAM" id="SSF52540">
    <property type="entry name" value="P-loop containing nucleoside triphosphate hydrolases"/>
    <property type="match status" value="1"/>
</dbReference>
<keyword evidence="1" id="KW-0175">Coiled coil</keyword>
<keyword evidence="4" id="KW-1185">Reference proteome</keyword>
<name>A0A422QJ53_9BURK</name>
<dbReference type="EMBL" id="JSAB01000148">
    <property type="protein sequence ID" value="RNF30007.1"/>
    <property type="molecule type" value="Genomic_DNA"/>
</dbReference>
<comment type="caution">
    <text evidence="3">The sequence shown here is derived from an EMBL/GenBank/DDBJ whole genome shotgun (WGS) entry which is preliminary data.</text>
</comment>
<protein>
    <recommendedName>
        <fullName evidence="2">Protein CR006 P-loop domain-containing protein</fullName>
    </recommendedName>
</protein>
<reference evidence="3" key="1">
    <citation type="submission" date="2014-10" db="EMBL/GenBank/DDBJ databases">
        <title>Massilia sp. genome.</title>
        <authorList>
            <person name="Xu B."/>
            <person name="Dai L."/>
            <person name="Huang Z."/>
        </authorList>
    </citation>
    <scope>NUCLEOTIDE SEQUENCE [LARGE SCALE GENOMIC DNA]</scope>
    <source>
        <strain evidence="3">CFS-1</strain>
    </source>
</reference>
<evidence type="ECO:0000256" key="1">
    <source>
        <dbReference type="SAM" id="Coils"/>
    </source>
</evidence>
<gene>
    <name evidence="3" type="ORF">NM04_14755</name>
</gene>
<feature type="coiled-coil region" evidence="1">
    <location>
        <begin position="114"/>
        <end position="141"/>
    </location>
</feature>
<dbReference type="Pfam" id="PF13166">
    <property type="entry name" value="AAA_13"/>
    <property type="match status" value="1"/>
</dbReference>
<dbReference type="Gene3D" id="3.40.50.300">
    <property type="entry name" value="P-loop containing nucleotide triphosphate hydrolases"/>
    <property type="match status" value="1"/>
</dbReference>
<accession>A0A422QJ53</accession>